<keyword evidence="3 5" id="KW-0808">Transferase</keyword>
<proteinExistence type="inferred from homology"/>
<sequence length="251" mass="29523">MDFRNTFDRIPETFDKYRPRYCDELFSEIIAVANLNLRKDVLEIGPGTGQATEPILKTGCSYKAIELGENFTEFMKSRYGTYSNFDIVNADFETYDFGKQTFDLIYSAATIQWIPEEIAFSKVYNILKPGGILAMFMTRSDEKSENEELYNRIDEVYKEHFSVKQKYNRKMQYSNVVNYGFVNYKYKEWNKVRTLNADEYISYISTHCEHITLQEPYKSKFYAAVRKAIMDFGNKIIIKDTIPLYLAQKPL</sequence>
<dbReference type="SUPFAM" id="SSF53335">
    <property type="entry name" value="S-adenosyl-L-methionine-dependent methyltransferases"/>
    <property type="match status" value="1"/>
</dbReference>
<dbReference type="Pfam" id="PF08241">
    <property type="entry name" value="Methyltransf_11"/>
    <property type="match status" value="1"/>
</dbReference>
<protein>
    <submittedName>
        <fullName evidence="5">Methyltransferase domain-containing protein</fullName>
    </submittedName>
</protein>
<gene>
    <name evidence="5" type="ORF">SAMN02745941_00959</name>
</gene>
<dbReference type="GO" id="GO:0008757">
    <property type="term" value="F:S-adenosylmethionine-dependent methyltransferase activity"/>
    <property type="evidence" value="ECO:0007669"/>
    <property type="project" value="InterPro"/>
</dbReference>
<dbReference type="Gene3D" id="3.40.50.150">
    <property type="entry name" value="Vaccinia Virus protein VP39"/>
    <property type="match status" value="1"/>
</dbReference>
<dbReference type="PANTHER" id="PTHR44942:SF4">
    <property type="entry name" value="METHYLTRANSFERASE TYPE 11 DOMAIN-CONTAINING PROTEIN"/>
    <property type="match status" value="1"/>
</dbReference>
<dbReference type="InterPro" id="IPR013216">
    <property type="entry name" value="Methyltransf_11"/>
</dbReference>
<dbReference type="Proteomes" id="UP000184241">
    <property type="component" value="Unassembled WGS sequence"/>
</dbReference>
<evidence type="ECO:0000259" key="4">
    <source>
        <dbReference type="Pfam" id="PF08241"/>
    </source>
</evidence>
<comment type="similarity">
    <text evidence="1">Belongs to the methyltransferase superfamily.</text>
</comment>
<dbReference type="InterPro" id="IPR051052">
    <property type="entry name" value="Diverse_substrate_MTase"/>
</dbReference>
<evidence type="ECO:0000313" key="5">
    <source>
        <dbReference type="EMBL" id="SHH83374.1"/>
    </source>
</evidence>
<evidence type="ECO:0000256" key="2">
    <source>
        <dbReference type="ARBA" id="ARBA00022603"/>
    </source>
</evidence>
<dbReference type="AlphaFoldDB" id="A0A1M5W862"/>
<dbReference type="InterPro" id="IPR029063">
    <property type="entry name" value="SAM-dependent_MTases_sf"/>
</dbReference>
<reference evidence="5 6" key="1">
    <citation type="submission" date="2016-11" db="EMBL/GenBank/DDBJ databases">
        <authorList>
            <person name="Jaros S."/>
            <person name="Januszkiewicz K."/>
            <person name="Wedrychowicz H."/>
        </authorList>
    </citation>
    <scope>NUCLEOTIDE SEQUENCE [LARGE SCALE GENOMIC DNA]</scope>
    <source>
        <strain evidence="5 6">DSM 6191</strain>
    </source>
</reference>
<evidence type="ECO:0000256" key="3">
    <source>
        <dbReference type="ARBA" id="ARBA00022679"/>
    </source>
</evidence>
<dbReference type="RefSeq" id="WP_073017260.1">
    <property type="nucleotide sequence ID" value="NZ_FQXU01000004.1"/>
</dbReference>
<organism evidence="5 6">
    <name type="scientific">Clostridium intestinale DSM 6191</name>
    <dbReference type="NCBI Taxonomy" id="1121320"/>
    <lineage>
        <taxon>Bacteria</taxon>
        <taxon>Bacillati</taxon>
        <taxon>Bacillota</taxon>
        <taxon>Clostridia</taxon>
        <taxon>Eubacteriales</taxon>
        <taxon>Clostridiaceae</taxon>
        <taxon>Clostridium</taxon>
    </lineage>
</organism>
<dbReference type="PANTHER" id="PTHR44942">
    <property type="entry name" value="METHYLTRANSF_11 DOMAIN-CONTAINING PROTEIN"/>
    <property type="match status" value="1"/>
</dbReference>
<evidence type="ECO:0000256" key="1">
    <source>
        <dbReference type="ARBA" id="ARBA00008361"/>
    </source>
</evidence>
<dbReference type="CDD" id="cd02440">
    <property type="entry name" value="AdoMet_MTases"/>
    <property type="match status" value="1"/>
</dbReference>
<name>A0A1M5W862_9CLOT</name>
<dbReference type="EMBL" id="FQXU01000004">
    <property type="protein sequence ID" value="SHH83374.1"/>
    <property type="molecule type" value="Genomic_DNA"/>
</dbReference>
<accession>A0A1M5W862</accession>
<keyword evidence="2 5" id="KW-0489">Methyltransferase</keyword>
<evidence type="ECO:0000313" key="6">
    <source>
        <dbReference type="Proteomes" id="UP000184241"/>
    </source>
</evidence>
<dbReference type="GO" id="GO:0032259">
    <property type="term" value="P:methylation"/>
    <property type="evidence" value="ECO:0007669"/>
    <property type="project" value="UniProtKB-KW"/>
</dbReference>
<feature type="domain" description="Methyltransferase type 11" evidence="4">
    <location>
        <begin position="42"/>
        <end position="134"/>
    </location>
</feature>